<dbReference type="OrthoDB" id="2793621at2759"/>
<proteinExistence type="predicted"/>
<evidence type="ECO:0000313" key="3">
    <source>
        <dbReference type="Proteomes" id="UP000250043"/>
    </source>
</evidence>
<evidence type="ECO:0000313" key="2">
    <source>
        <dbReference type="EMBL" id="OCH93487.1"/>
    </source>
</evidence>
<feature type="compositionally biased region" description="Low complexity" evidence="1">
    <location>
        <begin position="221"/>
        <end position="256"/>
    </location>
</feature>
<accession>A0A8E2J520</accession>
<gene>
    <name evidence="2" type="ORF">OBBRIDRAFT_832585</name>
</gene>
<evidence type="ECO:0000256" key="1">
    <source>
        <dbReference type="SAM" id="MobiDB-lite"/>
    </source>
</evidence>
<name>A0A8E2J520_9APHY</name>
<dbReference type="AlphaFoldDB" id="A0A8E2J520"/>
<dbReference type="EMBL" id="KV722354">
    <property type="protein sequence ID" value="OCH93487.1"/>
    <property type="molecule type" value="Genomic_DNA"/>
</dbReference>
<organism evidence="2 3">
    <name type="scientific">Obba rivulosa</name>
    <dbReference type="NCBI Taxonomy" id="1052685"/>
    <lineage>
        <taxon>Eukaryota</taxon>
        <taxon>Fungi</taxon>
        <taxon>Dikarya</taxon>
        <taxon>Basidiomycota</taxon>
        <taxon>Agaricomycotina</taxon>
        <taxon>Agaricomycetes</taxon>
        <taxon>Polyporales</taxon>
        <taxon>Gelatoporiaceae</taxon>
        <taxon>Obba</taxon>
    </lineage>
</organism>
<protein>
    <submittedName>
        <fullName evidence="2">Uncharacterized protein</fullName>
    </submittedName>
</protein>
<reference evidence="2 3" key="1">
    <citation type="submission" date="2016-07" db="EMBL/GenBank/DDBJ databases">
        <title>Draft genome of the white-rot fungus Obba rivulosa 3A-2.</title>
        <authorList>
            <consortium name="DOE Joint Genome Institute"/>
            <person name="Miettinen O."/>
            <person name="Riley R."/>
            <person name="Acob R."/>
            <person name="Barry K."/>
            <person name="Cullen D."/>
            <person name="De Vries R."/>
            <person name="Hainaut M."/>
            <person name="Hatakka A."/>
            <person name="Henrissat B."/>
            <person name="Hilden K."/>
            <person name="Kuo R."/>
            <person name="Labutti K."/>
            <person name="Lipzen A."/>
            <person name="Makela M.R."/>
            <person name="Sandor L."/>
            <person name="Spatafora J.W."/>
            <person name="Grigoriev I.V."/>
            <person name="Hibbett D.S."/>
        </authorList>
    </citation>
    <scope>NUCLEOTIDE SEQUENCE [LARGE SCALE GENOMIC DNA]</scope>
    <source>
        <strain evidence="2 3">3A-2</strain>
    </source>
</reference>
<feature type="region of interest" description="Disordered" evidence="1">
    <location>
        <begin position="213"/>
        <end position="268"/>
    </location>
</feature>
<sequence>MSPAAYRRRFENSLDLTAARPEFGVELIAPSGTDNAWSIDSPTLGWIADAPSLSPVAGPSSYFPPSSVRAQVPCPLRTPTSTTAMRVPQGPATPAHVKKTRRRALISGVHLVLPRTPLPPSTPGAGPHTALTFTAEWDASQHEFFFTPLHETGLKSARSPGPSATTSTIAIMTSPVPFDVDEADYFEDPRRSMHPTTPRSAPIIKRFKALSPCSARPMPRSASTGSISVSSSSESSADSCRSSSSCTSPPTTAPTSLVDDRDKPKPYGSLLTSQMSAALLVADLRRAVGGKLEDTFDTSCLEGVDGDVLNSPWLAFHRQCYETTLDYCATCAALEAATLPEIEITGACGQQLPLSWLDKPLPDAPTDPIEDGSFDSTEGGRETVRSFFLVETEPAPPRKRHILPFRLPRWSAWMQHADINDAS</sequence>
<keyword evidence="3" id="KW-1185">Reference proteome</keyword>
<dbReference type="Proteomes" id="UP000250043">
    <property type="component" value="Unassembled WGS sequence"/>
</dbReference>